<dbReference type="GO" id="GO:0005978">
    <property type="term" value="P:glycogen biosynthetic process"/>
    <property type="evidence" value="ECO:0007669"/>
    <property type="project" value="UniProtKB-UniRule"/>
</dbReference>
<dbReference type="GO" id="GO:0005829">
    <property type="term" value="C:cytosol"/>
    <property type="evidence" value="ECO:0007669"/>
    <property type="project" value="TreeGrafter"/>
</dbReference>
<evidence type="ECO:0000313" key="9">
    <source>
        <dbReference type="EMBL" id="PCI75411.1"/>
    </source>
</evidence>
<keyword evidence="2" id="KW-0321">Glycogen metabolism</keyword>
<evidence type="ECO:0000256" key="7">
    <source>
        <dbReference type="PIRSR" id="PIRSR000463-1"/>
    </source>
</evidence>
<dbReference type="CDD" id="cd02855">
    <property type="entry name" value="E_set_GBE_prok_N"/>
    <property type="match status" value="1"/>
</dbReference>
<dbReference type="InterPro" id="IPR006047">
    <property type="entry name" value="GH13_cat_dom"/>
</dbReference>
<dbReference type="UniPathway" id="UPA00164"/>
<dbReference type="AlphaFoldDB" id="A0A2A4WZC9"/>
<feature type="non-terminal residue" evidence="9">
    <location>
        <position position="1"/>
    </location>
</feature>
<keyword evidence="3" id="KW-0808">Transferase</keyword>
<evidence type="ECO:0000256" key="1">
    <source>
        <dbReference type="ARBA" id="ARBA00004964"/>
    </source>
</evidence>
<dbReference type="SUPFAM" id="SSF51445">
    <property type="entry name" value="(Trans)glycosidases"/>
    <property type="match status" value="1"/>
</dbReference>
<name>A0A2A4WZC9_UNCAE</name>
<dbReference type="InterPro" id="IPR044143">
    <property type="entry name" value="GlgB_N_E_set_prok"/>
</dbReference>
<evidence type="ECO:0000259" key="8">
    <source>
        <dbReference type="SMART" id="SM00642"/>
    </source>
</evidence>
<feature type="active site" description="Proton donor" evidence="7">
    <location>
        <position position="309"/>
    </location>
</feature>
<dbReference type="NCBIfam" id="NF008967">
    <property type="entry name" value="PRK12313.1"/>
    <property type="match status" value="1"/>
</dbReference>
<evidence type="ECO:0000256" key="5">
    <source>
        <dbReference type="ARBA" id="ARBA00023277"/>
    </source>
</evidence>
<dbReference type="Gene3D" id="2.60.40.10">
    <property type="entry name" value="Immunoglobulins"/>
    <property type="match status" value="1"/>
</dbReference>
<dbReference type="GO" id="GO:0004553">
    <property type="term" value="F:hydrolase activity, hydrolyzing O-glycosyl compounds"/>
    <property type="evidence" value="ECO:0007669"/>
    <property type="project" value="InterPro"/>
</dbReference>
<dbReference type="GO" id="GO:0003844">
    <property type="term" value="F:1,4-alpha-glucan branching enzyme activity"/>
    <property type="evidence" value="ECO:0007669"/>
    <property type="project" value="UniProtKB-UniRule"/>
</dbReference>
<protein>
    <recommendedName>
        <fullName evidence="6">1,4-alpha-glucan branching enzyme</fullName>
        <ecNumber evidence="6">2.4.1.18</ecNumber>
    </recommendedName>
</protein>
<dbReference type="Pfam" id="PF00128">
    <property type="entry name" value="Alpha-amylase"/>
    <property type="match status" value="1"/>
</dbReference>
<dbReference type="Gene3D" id="3.20.20.80">
    <property type="entry name" value="Glycosidases"/>
    <property type="match status" value="1"/>
</dbReference>
<reference evidence="10" key="1">
    <citation type="submission" date="2017-08" db="EMBL/GenBank/DDBJ databases">
        <title>A dynamic microbial community with high functional redundancy inhabits the cold, oxic subseafloor aquifer.</title>
        <authorList>
            <person name="Tully B.J."/>
            <person name="Wheat C.G."/>
            <person name="Glazer B.T."/>
            <person name="Huber J.A."/>
        </authorList>
    </citation>
    <scope>NUCLEOTIDE SEQUENCE [LARGE SCALE GENOMIC DNA]</scope>
</reference>
<dbReference type="PIRSF" id="PIRSF000463">
    <property type="entry name" value="GlgB"/>
    <property type="match status" value="1"/>
</dbReference>
<keyword evidence="4" id="KW-0320">Glycogen biosynthesis</keyword>
<sequence>GEFNQWCSRAHPLRKVRNSSVWELFIPFLEVGSKYQFHIRSIQGTAYLKADPFARATEKRPGRSSIILDESNWKWKDQKWMEARDKKIDFENRAIHIYEVHLGSWKKEGSAEFINYKKLAHQLAKYCKKMHFNYVELLPVMGHPLDESWGYQVTSFFSVTPRYGSACDFQYFIDYLHGQGIGVILDWVPAHFPKDEHGLISFDGTPLFEDSHPLRGVNPQWTTAVFDYSKPEVRNFLISSALLFIERFHLDGLRVDAVSSIIFLDFCKEPGQWAPNEEGGREHLEGIGFLKQLCSSIKKQHPSVLLIAEESHYFPGVTKPVDEGGLGFDMKWAMGWMHDTLAFMYEKEEERKKKSHLLLHEISYFFDEKYLLALSHDEVVHGKKSLLRKMPGNEWEKFANLRLLMSYMLSHPGKKLLFMGGEIAQWSEWSVKGSIDWSILELFYHKTFSLFFQSISSLYKENRILHRGDFQRANTQIIDGFKTDPLVLVLERGEEGEKMLCFYNFSTQSRDQARYKYIKIRRALEFFNSDCIKFGGRGECINCRVEMDSIVLNLPALSAVFVKVE</sequence>
<evidence type="ECO:0000256" key="6">
    <source>
        <dbReference type="NCBIfam" id="TIGR01515"/>
    </source>
</evidence>
<comment type="caution">
    <text evidence="9">The sequence shown here is derived from an EMBL/GenBank/DDBJ whole genome shotgun (WGS) entry which is preliminary data.</text>
</comment>
<comment type="pathway">
    <text evidence="1">Glycan biosynthesis; glycogen biosynthesis.</text>
</comment>
<proteinExistence type="predicted"/>
<organism evidence="9 10">
    <name type="scientific">Aerophobetes bacterium</name>
    <dbReference type="NCBI Taxonomy" id="2030807"/>
    <lineage>
        <taxon>Bacteria</taxon>
        <taxon>Candidatus Aerophobota</taxon>
    </lineage>
</organism>
<evidence type="ECO:0000313" key="10">
    <source>
        <dbReference type="Proteomes" id="UP000218775"/>
    </source>
</evidence>
<dbReference type="PANTHER" id="PTHR43651:SF3">
    <property type="entry name" value="1,4-ALPHA-GLUCAN-BRANCHING ENZYME"/>
    <property type="match status" value="1"/>
</dbReference>
<dbReference type="CDD" id="cd11322">
    <property type="entry name" value="AmyAc_Glg_BE"/>
    <property type="match status" value="1"/>
</dbReference>
<dbReference type="Proteomes" id="UP000218775">
    <property type="component" value="Unassembled WGS sequence"/>
</dbReference>
<dbReference type="InterPro" id="IPR013780">
    <property type="entry name" value="Glyco_hydro_b"/>
</dbReference>
<dbReference type="InterPro" id="IPR004193">
    <property type="entry name" value="Glyco_hydro_13_N"/>
</dbReference>
<dbReference type="NCBIfam" id="TIGR01515">
    <property type="entry name" value="branching_enzym"/>
    <property type="match status" value="1"/>
</dbReference>
<feature type="domain" description="Glycosyl hydrolase family 13 catalytic" evidence="8">
    <location>
        <begin position="99"/>
        <end position="438"/>
    </location>
</feature>
<dbReference type="SMART" id="SM00642">
    <property type="entry name" value="Aamy"/>
    <property type="match status" value="1"/>
</dbReference>
<evidence type="ECO:0000256" key="2">
    <source>
        <dbReference type="ARBA" id="ARBA00022600"/>
    </source>
</evidence>
<dbReference type="InterPro" id="IPR013783">
    <property type="entry name" value="Ig-like_fold"/>
</dbReference>
<dbReference type="Gene3D" id="2.60.40.1180">
    <property type="entry name" value="Golgi alpha-mannosidase II"/>
    <property type="match status" value="1"/>
</dbReference>
<accession>A0A2A4WZC9</accession>
<dbReference type="Pfam" id="PF02922">
    <property type="entry name" value="CBM_48"/>
    <property type="match status" value="1"/>
</dbReference>
<gene>
    <name evidence="9" type="ORF">COB21_05715</name>
</gene>
<dbReference type="PANTHER" id="PTHR43651">
    <property type="entry name" value="1,4-ALPHA-GLUCAN-BRANCHING ENZYME"/>
    <property type="match status" value="1"/>
</dbReference>
<dbReference type="EC" id="2.4.1.18" evidence="6"/>
<keyword evidence="3" id="KW-0328">Glycosyltransferase</keyword>
<dbReference type="EMBL" id="NVUK01000048">
    <property type="protein sequence ID" value="PCI75411.1"/>
    <property type="molecule type" value="Genomic_DNA"/>
</dbReference>
<dbReference type="InterPro" id="IPR006407">
    <property type="entry name" value="GlgB"/>
</dbReference>
<evidence type="ECO:0000256" key="3">
    <source>
        <dbReference type="ARBA" id="ARBA00022676"/>
    </source>
</evidence>
<dbReference type="InterPro" id="IPR037439">
    <property type="entry name" value="Branching_enzy"/>
</dbReference>
<evidence type="ECO:0000256" key="4">
    <source>
        <dbReference type="ARBA" id="ARBA00023056"/>
    </source>
</evidence>
<feature type="active site" description="Nucleophile" evidence="7">
    <location>
        <position position="256"/>
    </location>
</feature>
<dbReference type="InterPro" id="IPR017853">
    <property type="entry name" value="GH"/>
</dbReference>
<keyword evidence="5" id="KW-0119">Carbohydrate metabolism</keyword>